<accession>A0ABY1P541</accession>
<evidence type="ECO:0000313" key="4">
    <source>
        <dbReference type="Proteomes" id="UP001157914"/>
    </source>
</evidence>
<keyword evidence="4" id="KW-1185">Reference proteome</keyword>
<organism evidence="3 4">
    <name type="scientific">Roseibium denhamense</name>
    <dbReference type="NCBI Taxonomy" id="76305"/>
    <lineage>
        <taxon>Bacteria</taxon>
        <taxon>Pseudomonadati</taxon>
        <taxon>Pseudomonadota</taxon>
        <taxon>Alphaproteobacteria</taxon>
        <taxon>Hyphomicrobiales</taxon>
        <taxon>Stappiaceae</taxon>
        <taxon>Roseibium</taxon>
    </lineage>
</organism>
<evidence type="ECO:0000259" key="2">
    <source>
        <dbReference type="Pfam" id="PF07238"/>
    </source>
</evidence>
<dbReference type="SUPFAM" id="SSF141371">
    <property type="entry name" value="PilZ domain-like"/>
    <property type="match status" value="1"/>
</dbReference>
<feature type="region of interest" description="Disordered" evidence="1">
    <location>
        <begin position="167"/>
        <end position="205"/>
    </location>
</feature>
<dbReference type="EMBL" id="FXTT01000003">
    <property type="protein sequence ID" value="SMP25455.1"/>
    <property type="molecule type" value="Genomic_DNA"/>
</dbReference>
<proteinExistence type="predicted"/>
<reference evidence="3 4" key="1">
    <citation type="submission" date="2017-05" db="EMBL/GenBank/DDBJ databases">
        <authorList>
            <person name="Varghese N."/>
            <person name="Submissions S."/>
        </authorList>
    </citation>
    <scope>NUCLEOTIDE SEQUENCE [LARGE SCALE GENOMIC DNA]</scope>
    <source>
        <strain evidence="3 4">DSM 15949</strain>
    </source>
</reference>
<dbReference type="InterPro" id="IPR009875">
    <property type="entry name" value="PilZ_domain"/>
</dbReference>
<dbReference type="Proteomes" id="UP001157914">
    <property type="component" value="Unassembled WGS sequence"/>
</dbReference>
<comment type="caution">
    <text evidence="3">The sequence shown here is derived from an EMBL/GenBank/DDBJ whole genome shotgun (WGS) entry which is preliminary data.</text>
</comment>
<gene>
    <name evidence="3" type="ORF">SAMN06265374_2560</name>
</gene>
<dbReference type="Pfam" id="PF07238">
    <property type="entry name" value="PilZ"/>
    <property type="match status" value="1"/>
</dbReference>
<protein>
    <submittedName>
        <fullName evidence="3">PilZ domain-containing protein</fullName>
    </submittedName>
</protein>
<name>A0ABY1P541_9HYPH</name>
<evidence type="ECO:0000256" key="1">
    <source>
        <dbReference type="SAM" id="MobiDB-lite"/>
    </source>
</evidence>
<feature type="domain" description="PilZ" evidence="2">
    <location>
        <begin position="88"/>
        <end position="165"/>
    </location>
</feature>
<sequence>MSTGVARFEDLIPATVVDLRSMGSIDGFAHSITSEGCWVVSDDIDQLNEVVGLQLEGFDGLFRGKVIAIGDEAVQILFTEKKAVAHDERRSEVRRPVWLTAVVTSMGAPEEIECQVVDASRSGCRLEDDRVSELPDDIFISIPGAKKCVSATIVWRNGRQAGVRLNWQTAPKPPAKPKKPVKKVQQDNEAADQKQKKKRVSAFGG</sequence>
<evidence type="ECO:0000313" key="3">
    <source>
        <dbReference type="EMBL" id="SMP25455.1"/>
    </source>
</evidence>
<feature type="compositionally biased region" description="Basic residues" evidence="1">
    <location>
        <begin position="195"/>
        <end position="205"/>
    </location>
</feature>